<dbReference type="OrthoDB" id="1743261at2759"/>
<gene>
    <name evidence="7" type="ORF">GOP47_0020963</name>
</gene>
<dbReference type="GO" id="GO:0000981">
    <property type="term" value="F:DNA-binding transcription factor activity, RNA polymerase II-specific"/>
    <property type="evidence" value="ECO:0007669"/>
    <property type="project" value="TreeGrafter"/>
</dbReference>
<dbReference type="SUPFAM" id="SSF46785">
    <property type="entry name" value="Winged helix' DNA-binding domain"/>
    <property type="match status" value="1"/>
</dbReference>
<keyword evidence="4 5" id="KW-0804">Transcription</keyword>
<dbReference type="Gene3D" id="6.10.250.540">
    <property type="match status" value="1"/>
</dbReference>
<dbReference type="PANTHER" id="PTHR12081:SF18">
    <property type="entry name" value="TRANSCRIPTION FACTOR E2F2-RELATED"/>
    <property type="match status" value="1"/>
</dbReference>
<evidence type="ECO:0000313" key="7">
    <source>
        <dbReference type="EMBL" id="KAI5064293.1"/>
    </source>
</evidence>
<dbReference type="SMART" id="SM01372">
    <property type="entry name" value="E2F_TDP"/>
    <property type="match status" value="1"/>
</dbReference>
<comment type="caution">
    <text evidence="7">The sequence shown here is derived from an EMBL/GenBank/DDBJ whole genome shotgun (WGS) entry which is preliminary data.</text>
</comment>
<dbReference type="InterPro" id="IPR032198">
    <property type="entry name" value="E2F_CC-MB"/>
</dbReference>
<dbReference type="InterPro" id="IPR003316">
    <property type="entry name" value="E2F_WHTH_DNA-bd_dom"/>
</dbReference>
<dbReference type="AlphaFoldDB" id="A0A9D4UB46"/>
<evidence type="ECO:0000256" key="1">
    <source>
        <dbReference type="ARBA" id="ARBA00010940"/>
    </source>
</evidence>
<dbReference type="PANTHER" id="PTHR12081">
    <property type="entry name" value="TRANSCRIPTION FACTOR E2F"/>
    <property type="match status" value="1"/>
</dbReference>
<dbReference type="Pfam" id="PF02319">
    <property type="entry name" value="WHD_E2F_TDP"/>
    <property type="match status" value="1"/>
</dbReference>
<dbReference type="FunFam" id="1.10.10.10:FF:000008">
    <property type="entry name" value="E2F transcription factor 1"/>
    <property type="match status" value="1"/>
</dbReference>
<dbReference type="InterPro" id="IPR037241">
    <property type="entry name" value="E2F-DP_heterodim"/>
</dbReference>
<accession>A0A9D4UB46</accession>
<evidence type="ECO:0000256" key="4">
    <source>
        <dbReference type="ARBA" id="ARBA00023163"/>
    </source>
</evidence>
<evidence type="ECO:0000313" key="8">
    <source>
        <dbReference type="Proteomes" id="UP000886520"/>
    </source>
</evidence>
<protein>
    <recommendedName>
        <fullName evidence="6">E2F/DP family winged-helix DNA-binding domain-containing protein</fullName>
    </recommendedName>
</protein>
<keyword evidence="3 5" id="KW-0238">DNA-binding</keyword>
<dbReference type="Gene3D" id="1.10.10.10">
    <property type="entry name" value="Winged helix-like DNA-binding domain superfamily/Winged helix DNA-binding domain"/>
    <property type="match status" value="1"/>
</dbReference>
<sequence>MVDVATGDDLQAVTRKDAAYRFCPTNCYVADTFTNQIQARNGTGLAVEDYGMEQNRWQANQRLFDVEAYASPANTPGQGAVKFNQGRVDRYSNIGLQTPGSNIGSPAQRFRAPATSCRYDSSLGLLTKKFISLLKEADDGMLDLNKAAGLLHVQKRRIYDITNVLEGIGLIEKKLKNRVCWKGVDPANAVKMCKATFIQAELERMHREEQSMDNRIREVREALRIISEDASSKQWLYVTEDDIKRLPCFQNETLIAIKAPHGTTLEVPDPDEAMEYPQKRYQIILQSATGPIDVYLVSHFEERVEGINAEEISPREDHETIVKDTITSHDKKLESHNRQAVPSDEQDAAGGILRIVPSNSNIDADYWLLSDEGVGVTDMWRSESLEVMWDEDIQANVFDHENTKQPHSTKVIPEANMTVKLKS</sequence>
<comment type="subcellular location">
    <subcellularLocation>
        <location evidence="5">Nucleus</location>
    </subcellularLocation>
</comment>
<evidence type="ECO:0000259" key="6">
    <source>
        <dbReference type="SMART" id="SM01372"/>
    </source>
</evidence>
<dbReference type="SUPFAM" id="SSF144074">
    <property type="entry name" value="E2F-DP heterodimerization region"/>
    <property type="match status" value="1"/>
</dbReference>
<proteinExistence type="inferred from homology"/>
<name>A0A9D4UB46_ADICA</name>
<keyword evidence="2 5" id="KW-0805">Transcription regulation</keyword>
<dbReference type="Pfam" id="PF16421">
    <property type="entry name" value="E2F_CC-MB"/>
    <property type="match status" value="1"/>
</dbReference>
<dbReference type="CDD" id="cd14660">
    <property type="entry name" value="E2F_DD"/>
    <property type="match status" value="1"/>
</dbReference>
<dbReference type="GO" id="GO:0046983">
    <property type="term" value="F:protein dimerization activity"/>
    <property type="evidence" value="ECO:0007669"/>
    <property type="project" value="InterPro"/>
</dbReference>
<evidence type="ECO:0000256" key="5">
    <source>
        <dbReference type="RuleBase" id="RU003796"/>
    </source>
</evidence>
<dbReference type="EMBL" id="JABFUD020000020">
    <property type="protein sequence ID" value="KAI5064293.1"/>
    <property type="molecule type" value="Genomic_DNA"/>
</dbReference>
<evidence type="ECO:0000256" key="2">
    <source>
        <dbReference type="ARBA" id="ARBA00023015"/>
    </source>
</evidence>
<evidence type="ECO:0000256" key="3">
    <source>
        <dbReference type="ARBA" id="ARBA00023125"/>
    </source>
</evidence>
<dbReference type="GO" id="GO:0000978">
    <property type="term" value="F:RNA polymerase II cis-regulatory region sequence-specific DNA binding"/>
    <property type="evidence" value="ECO:0007669"/>
    <property type="project" value="InterPro"/>
</dbReference>
<keyword evidence="8" id="KW-1185">Reference proteome</keyword>
<dbReference type="InterPro" id="IPR015633">
    <property type="entry name" value="E2F"/>
</dbReference>
<comment type="similarity">
    <text evidence="1 5">Belongs to the E2F/DP family.</text>
</comment>
<feature type="domain" description="E2F/DP family winged-helix DNA-binding" evidence="6">
    <location>
        <begin position="118"/>
        <end position="183"/>
    </location>
</feature>
<dbReference type="InterPro" id="IPR036390">
    <property type="entry name" value="WH_DNA-bd_sf"/>
</dbReference>
<dbReference type="InterPro" id="IPR036388">
    <property type="entry name" value="WH-like_DNA-bd_sf"/>
</dbReference>
<dbReference type="GO" id="GO:0090575">
    <property type="term" value="C:RNA polymerase II transcription regulator complex"/>
    <property type="evidence" value="ECO:0007669"/>
    <property type="project" value="TreeGrafter"/>
</dbReference>
<keyword evidence="5" id="KW-0539">Nucleus</keyword>
<dbReference type="Proteomes" id="UP000886520">
    <property type="component" value="Chromosome 20"/>
</dbReference>
<reference evidence="7" key="1">
    <citation type="submission" date="2021-01" db="EMBL/GenBank/DDBJ databases">
        <title>Adiantum capillus-veneris genome.</title>
        <authorList>
            <person name="Fang Y."/>
            <person name="Liao Q."/>
        </authorList>
    </citation>
    <scope>NUCLEOTIDE SEQUENCE</scope>
    <source>
        <strain evidence="7">H3</strain>
        <tissue evidence="7">Leaf</tissue>
    </source>
</reference>
<organism evidence="7 8">
    <name type="scientific">Adiantum capillus-veneris</name>
    <name type="common">Maidenhair fern</name>
    <dbReference type="NCBI Taxonomy" id="13818"/>
    <lineage>
        <taxon>Eukaryota</taxon>
        <taxon>Viridiplantae</taxon>
        <taxon>Streptophyta</taxon>
        <taxon>Embryophyta</taxon>
        <taxon>Tracheophyta</taxon>
        <taxon>Polypodiopsida</taxon>
        <taxon>Polypodiidae</taxon>
        <taxon>Polypodiales</taxon>
        <taxon>Pteridineae</taxon>
        <taxon>Pteridaceae</taxon>
        <taxon>Vittarioideae</taxon>
        <taxon>Adiantum</taxon>
    </lineage>
</organism>